<keyword evidence="6" id="KW-1185">Reference proteome</keyword>
<evidence type="ECO:0000313" key="6">
    <source>
        <dbReference type="Proteomes" id="UP000664169"/>
    </source>
</evidence>
<dbReference type="PANTHER" id="PTHR10509">
    <property type="entry name" value="O-METHYLTRANSFERASE-RELATED"/>
    <property type="match status" value="1"/>
</dbReference>
<name>A0A8H3F785_9LECA</name>
<dbReference type="PROSITE" id="PS51682">
    <property type="entry name" value="SAM_OMT_I"/>
    <property type="match status" value="1"/>
</dbReference>
<dbReference type="EMBL" id="CAJPDQ010000013">
    <property type="protein sequence ID" value="CAF9918314.1"/>
    <property type="molecule type" value="Genomic_DNA"/>
</dbReference>
<evidence type="ECO:0000256" key="3">
    <source>
        <dbReference type="ARBA" id="ARBA00022691"/>
    </source>
</evidence>
<gene>
    <name evidence="5" type="ORF">GOMPHAMPRED_001487</name>
</gene>
<dbReference type="AlphaFoldDB" id="A0A8H3F785"/>
<dbReference type="InterPro" id="IPR050362">
    <property type="entry name" value="Cation-dep_OMT"/>
</dbReference>
<sequence length="240" mass="25840">MNFISKGLHEHSDPRWKAVDNYVRPHLQPESNPLTGKLAAAARLADEAGLPDICVSSYQGQFLSLQCKLLNAKNVLEVGTLGGYSSIHMASSSPDTKVLTLEIDPTHAEVAAKAIAGAGFADQVEIVLGAAVDKLPGIKEDVLSGKRPKFDMVFIDADKPNNTVYYNYAVEICRRGALIIVDNVVRRGALADDKVLESDGGVKGARAVIERTGKDERVFSTLIQTVGEKSYDGMLLCVVN</sequence>
<dbReference type="InterPro" id="IPR029063">
    <property type="entry name" value="SAM-dependent_MTases_sf"/>
</dbReference>
<organism evidence="5 6">
    <name type="scientific">Gomphillus americanus</name>
    <dbReference type="NCBI Taxonomy" id="1940652"/>
    <lineage>
        <taxon>Eukaryota</taxon>
        <taxon>Fungi</taxon>
        <taxon>Dikarya</taxon>
        <taxon>Ascomycota</taxon>
        <taxon>Pezizomycotina</taxon>
        <taxon>Lecanoromycetes</taxon>
        <taxon>OSLEUM clade</taxon>
        <taxon>Ostropomycetidae</taxon>
        <taxon>Ostropales</taxon>
        <taxon>Graphidaceae</taxon>
        <taxon>Gomphilloideae</taxon>
        <taxon>Gomphillus</taxon>
    </lineage>
</organism>
<dbReference type="SUPFAM" id="SSF53335">
    <property type="entry name" value="S-adenosyl-L-methionine-dependent methyltransferases"/>
    <property type="match status" value="1"/>
</dbReference>
<dbReference type="PANTHER" id="PTHR10509:SF14">
    <property type="entry name" value="CAFFEOYL-COA O-METHYLTRANSFERASE 3-RELATED"/>
    <property type="match status" value="1"/>
</dbReference>
<evidence type="ECO:0008006" key="7">
    <source>
        <dbReference type="Google" id="ProtNLM"/>
    </source>
</evidence>
<dbReference type="GO" id="GO:0008171">
    <property type="term" value="F:O-methyltransferase activity"/>
    <property type="evidence" value="ECO:0007669"/>
    <property type="project" value="InterPro"/>
</dbReference>
<dbReference type="GO" id="GO:0008757">
    <property type="term" value="F:S-adenosylmethionine-dependent methyltransferase activity"/>
    <property type="evidence" value="ECO:0007669"/>
    <property type="project" value="TreeGrafter"/>
</dbReference>
<dbReference type="Proteomes" id="UP000664169">
    <property type="component" value="Unassembled WGS sequence"/>
</dbReference>
<dbReference type="Pfam" id="PF01596">
    <property type="entry name" value="Methyltransf_3"/>
    <property type="match status" value="1"/>
</dbReference>
<comment type="similarity">
    <text evidence="4">Belongs to the class I-like SAM-binding methyltransferase superfamily. Cation-dependent O-methyltransferase family.</text>
</comment>
<keyword evidence="3" id="KW-0949">S-adenosyl-L-methionine</keyword>
<reference evidence="5" key="1">
    <citation type="submission" date="2021-03" db="EMBL/GenBank/DDBJ databases">
        <authorList>
            <person name="Tagirdzhanova G."/>
        </authorList>
    </citation>
    <scope>NUCLEOTIDE SEQUENCE</scope>
</reference>
<dbReference type="Gene3D" id="3.40.50.150">
    <property type="entry name" value="Vaccinia Virus protein VP39"/>
    <property type="match status" value="1"/>
</dbReference>
<accession>A0A8H3F785</accession>
<evidence type="ECO:0000256" key="4">
    <source>
        <dbReference type="ARBA" id="ARBA00023453"/>
    </source>
</evidence>
<dbReference type="InterPro" id="IPR002935">
    <property type="entry name" value="SAM_O-MeTrfase"/>
</dbReference>
<protein>
    <recommendedName>
        <fullName evidence="7">O-methyltransferase</fullName>
    </recommendedName>
</protein>
<proteinExistence type="inferred from homology"/>
<dbReference type="OrthoDB" id="10251242at2759"/>
<evidence type="ECO:0000256" key="2">
    <source>
        <dbReference type="ARBA" id="ARBA00022679"/>
    </source>
</evidence>
<comment type="caution">
    <text evidence="5">The sequence shown here is derived from an EMBL/GenBank/DDBJ whole genome shotgun (WGS) entry which is preliminary data.</text>
</comment>
<keyword evidence="2" id="KW-0808">Transferase</keyword>
<dbReference type="GO" id="GO:0032259">
    <property type="term" value="P:methylation"/>
    <property type="evidence" value="ECO:0007669"/>
    <property type="project" value="UniProtKB-KW"/>
</dbReference>
<keyword evidence="1" id="KW-0489">Methyltransferase</keyword>
<evidence type="ECO:0000256" key="1">
    <source>
        <dbReference type="ARBA" id="ARBA00022603"/>
    </source>
</evidence>
<evidence type="ECO:0000313" key="5">
    <source>
        <dbReference type="EMBL" id="CAF9918314.1"/>
    </source>
</evidence>